<dbReference type="SUPFAM" id="SSF53448">
    <property type="entry name" value="Nucleotide-diphospho-sugar transferases"/>
    <property type="match status" value="1"/>
</dbReference>
<dbReference type="InterPro" id="IPR034683">
    <property type="entry name" value="IspD/TarI"/>
</dbReference>
<dbReference type="InterPro" id="IPR050088">
    <property type="entry name" value="IspD/TarI_cytidylyltransf_bact"/>
</dbReference>
<dbReference type="Pfam" id="PF01128">
    <property type="entry name" value="IspD"/>
    <property type="match status" value="1"/>
</dbReference>
<organism evidence="5 6">
    <name type="scientific">Aequitasia blattaphilus</name>
    <dbReference type="NCBI Taxonomy" id="2949332"/>
    <lineage>
        <taxon>Bacteria</taxon>
        <taxon>Bacillati</taxon>
        <taxon>Bacillota</taxon>
        <taxon>Clostridia</taxon>
        <taxon>Lachnospirales</taxon>
        <taxon>Lachnospiraceae</taxon>
        <taxon>Aequitasia</taxon>
    </lineage>
</organism>
<dbReference type="EMBL" id="JAMZFW010000021">
    <property type="protein sequence ID" value="MCP1103251.1"/>
    <property type="molecule type" value="Genomic_DNA"/>
</dbReference>
<gene>
    <name evidence="4 5" type="primary">ispD</name>
    <name evidence="5" type="ORF">NK125_12640</name>
</gene>
<comment type="similarity">
    <text evidence="4">Belongs to the IspD/TarI cytidylyltransferase family. IspD subfamily.</text>
</comment>
<dbReference type="PANTHER" id="PTHR32125">
    <property type="entry name" value="2-C-METHYL-D-ERYTHRITOL 4-PHOSPHATE CYTIDYLYLTRANSFERASE, CHLOROPLASTIC"/>
    <property type="match status" value="1"/>
</dbReference>
<proteinExistence type="inferred from homology"/>
<comment type="function">
    <text evidence="4">Catalyzes the formation of 4-diphosphocytidyl-2-C-methyl-D-erythritol from CTP and 2-C-methyl-D-erythritol 4-phosphate (MEP).</text>
</comment>
<dbReference type="RefSeq" id="WP_262067025.1">
    <property type="nucleotide sequence ID" value="NZ_JAMXOD010000021.1"/>
</dbReference>
<feature type="site" description="Transition state stabilizer" evidence="4">
    <location>
        <position position="17"/>
    </location>
</feature>
<accession>A0ABT1EEI4</accession>
<comment type="caution">
    <text evidence="5">The sequence shown here is derived from an EMBL/GenBank/DDBJ whole genome shotgun (WGS) entry which is preliminary data.</text>
</comment>
<dbReference type="EC" id="2.7.7.60" evidence="4"/>
<dbReference type="GO" id="GO:0050518">
    <property type="term" value="F:2-C-methyl-D-erythritol 4-phosphate cytidylyltransferase activity"/>
    <property type="evidence" value="ECO:0007669"/>
    <property type="project" value="UniProtKB-EC"/>
</dbReference>
<evidence type="ECO:0000256" key="3">
    <source>
        <dbReference type="ARBA" id="ARBA00023229"/>
    </source>
</evidence>
<sequence length="236" mass="26671">MNVKTIGVLLAAGSGRRMKESREKQFLMLGDKPILCHSLDTFENSLAIDEVVIVAKEEQKSFIKKEIVEKYSYTKVSRIVSGGNERYESVFEGLKACREVLGDMQGYVFIHDSARPFVDTAMIGRALTCVMQDKACVVGVPSKDTVKISDENNYIKDTPNRESVWIIQTPQVFEFELVYNAYQKILAQEVEGITDDAMVVERMENVPVKLVEGSYRNIKITTPEDLIIGEAFLKNR</sequence>
<dbReference type="InterPro" id="IPR001228">
    <property type="entry name" value="IspD"/>
</dbReference>
<dbReference type="CDD" id="cd02516">
    <property type="entry name" value="CDP-ME_synthetase"/>
    <property type="match status" value="1"/>
</dbReference>
<keyword evidence="1 4" id="KW-0808">Transferase</keyword>
<dbReference type="NCBIfam" id="TIGR00453">
    <property type="entry name" value="ispD"/>
    <property type="match status" value="1"/>
</dbReference>
<comment type="catalytic activity">
    <reaction evidence="4">
        <text>2-C-methyl-D-erythritol 4-phosphate + CTP + H(+) = 4-CDP-2-C-methyl-D-erythritol + diphosphate</text>
        <dbReference type="Rhea" id="RHEA:13429"/>
        <dbReference type="ChEBI" id="CHEBI:15378"/>
        <dbReference type="ChEBI" id="CHEBI:33019"/>
        <dbReference type="ChEBI" id="CHEBI:37563"/>
        <dbReference type="ChEBI" id="CHEBI:57823"/>
        <dbReference type="ChEBI" id="CHEBI:58262"/>
        <dbReference type="EC" id="2.7.7.60"/>
    </reaction>
</comment>
<feature type="site" description="Positions MEP for the nucleophilic attack" evidence="4">
    <location>
        <position position="219"/>
    </location>
</feature>
<reference evidence="5 6" key="1">
    <citation type="journal article" date="2022" name="Genome Biol. Evol.">
        <title>Host diet, physiology and behaviors set the stage for Lachnospiraceae cladogenesis.</title>
        <authorList>
            <person name="Vera-Ponce De Leon A."/>
            <person name="Schneider M."/>
            <person name="Jahnes B.C."/>
            <person name="Sadowski V."/>
            <person name="Camuy-Velez L.A."/>
            <person name="Duan J."/>
            <person name="Sabree Z.L."/>
        </authorList>
    </citation>
    <scope>NUCLEOTIDE SEQUENCE [LARGE SCALE GENOMIC DNA]</scope>
    <source>
        <strain evidence="5 6">PAL113</strain>
    </source>
</reference>
<evidence type="ECO:0000256" key="1">
    <source>
        <dbReference type="ARBA" id="ARBA00022679"/>
    </source>
</evidence>
<feature type="site" description="Positions MEP for the nucleophilic attack" evidence="4">
    <location>
        <position position="161"/>
    </location>
</feature>
<evidence type="ECO:0000313" key="5">
    <source>
        <dbReference type="EMBL" id="MCP1103251.1"/>
    </source>
</evidence>
<keyword evidence="3 4" id="KW-0414">Isoprene biosynthesis</keyword>
<feature type="site" description="Transition state stabilizer" evidence="4">
    <location>
        <position position="24"/>
    </location>
</feature>
<protein>
    <recommendedName>
        <fullName evidence="4">2-C-methyl-D-erythritol 4-phosphate cytidylyltransferase</fullName>
        <ecNumber evidence="4">2.7.7.60</ecNumber>
    </recommendedName>
    <alternativeName>
        <fullName evidence="4">4-diphosphocytidyl-2C-methyl-D-erythritol synthase</fullName>
    </alternativeName>
    <alternativeName>
        <fullName evidence="4">MEP cytidylyltransferase</fullName>
        <shortName evidence="4">MCT</shortName>
    </alternativeName>
</protein>
<keyword evidence="2 4" id="KW-0548">Nucleotidyltransferase</keyword>
<dbReference type="Gene3D" id="3.90.550.10">
    <property type="entry name" value="Spore Coat Polysaccharide Biosynthesis Protein SpsA, Chain A"/>
    <property type="match status" value="1"/>
</dbReference>
<dbReference type="Proteomes" id="UP001523566">
    <property type="component" value="Unassembled WGS sequence"/>
</dbReference>
<evidence type="ECO:0000313" key="6">
    <source>
        <dbReference type="Proteomes" id="UP001523566"/>
    </source>
</evidence>
<name>A0ABT1EEI4_9FIRM</name>
<evidence type="ECO:0000256" key="4">
    <source>
        <dbReference type="HAMAP-Rule" id="MF_00108"/>
    </source>
</evidence>
<comment type="pathway">
    <text evidence="4">Isoprenoid biosynthesis; isopentenyl diphosphate biosynthesis via DXP pathway; isopentenyl diphosphate from 1-deoxy-D-xylulose 5-phosphate: step 2/6.</text>
</comment>
<keyword evidence="6" id="KW-1185">Reference proteome</keyword>
<evidence type="ECO:0000256" key="2">
    <source>
        <dbReference type="ARBA" id="ARBA00022695"/>
    </source>
</evidence>
<dbReference type="HAMAP" id="MF_00108">
    <property type="entry name" value="IspD"/>
    <property type="match status" value="1"/>
</dbReference>
<dbReference type="InterPro" id="IPR029044">
    <property type="entry name" value="Nucleotide-diphossugar_trans"/>
</dbReference>
<dbReference type="PANTHER" id="PTHR32125:SF4">
    <property type="entry name" value="2-C-METHYL-D-ERYTHRITOL 4-PHOSPHATE CYTIDYLYLTRANSFERASE, CHLOROPLASTIC"/>
    <property type="match status" value="1"/>
</dbReference>